<dbReference type="InterPro" id="IPR050556">
    <property type="entry name" value="Type_II_TA_system_RNase"/>
</dbReference>
<evidence type="ECO:0000256" key="5">
    <source>
        <dbReference type="ARBA" id="ARBA00022801"/>
    </source>
</evidence>
<evidence type="ECO:0000259" key="9">
    <source>
        <dbReference type="SMART" id="SM00670"/>
    </source>
</evidence>
<dbReference type="GO" id="GO:0016787">
    <property type="term" value="F:hydrolase activity"/>
    <property type="evidence" value="ECO:0007669"/>
    <property type="project" value="UniProtKB-KW"/>
</dbReference>
<feature type="domain" description="PIN" evidence="9">
    <location>
        <begin position="1"/>
        <end position="123"/>
    </location>
</feature>
<dbReference type="GO" id="GO:0004540">
    <property type="term" value="F:RNA nuclease activity"/>
    <property type="evidence" value="ECO:0007669"/>
    <property type="project" value="InterPro"/>
</dbReference>
<dbReference type="Pfam" id="PF01850">
    <property type="entry name" value="PIN"/>
    <property type="match status" value="1"/>
</dbReference>
<dbReference type="RefSeq" id="WP_052730865.1">
    <property type="nucleotide sequence ID" value="NZ_CP009516.1"/>
</dbReference>
<organism evidence="10 11">
    <name type="scientific">Methanosarcina horonobensis HB-1 = JCM 15518</name>
    <dbReference type="NCBI Taxonomy" id="1434110"/>
    <lineage>
        <taxon>Archaea</taxon>
        <taxon>Methanobacteriati</taxon>
        <taxon>Methanobacteriota</taxon>
        <taxon>Stenosarchaea group</taxon>
        <taxon>Methanomicrobia</taxon>
        <taxon>Methanosarcinales</taxon>
        <taxon>Methanosarcinaceae</taxon>
        <taxon>Methanosarcina</taxon>
    </lineage>
</organism>
<dbReference type="PANTHER" id="PTHR33653">
    <property type="entry name" value="RIBONUCLEASE VAPC2"/>
    <property type="match status" value="1"/>
</dbReference>
<evidence type="ECO:0000256" key="7">
    <source>
        <dbReference type="ARBA" id="ARBA00038093"/>
    </source>
</evidence>
<dbReference type="PANTHER" id="PTHR33653:SF1">
    <property type="entry name" value="RIBONUCLEASE VAPC2"/>
    <property type="match status" value="1"/>
</dbReference>
<keyword evidence="8" id="KW-0800">Toxin</keyword>
<evidence type="ECO:0000256" key="4">
    <source>
        <dbReference type="ARBA" id="ARBA00022723"/>
    </source>
</evidence>
<dbReference type="SUPFAM" id="SSF88723">
    <property type="entry name" value="PIN domain-like"/>
    <property type="match status" value="1"/>
</dbReference>
<keyword evidence="4 8" id="KW-0479">Metal-binding</keyword>
<protein>
    <recommendedName>
        <fullName evidence="8">Ribonuclease VapC</fullName>
        <shortName evidence="8">RNase VapC</shortName>
        <ecNumber evidence="8">3.1.-.-</ecNumber>
    </recommendedName>
    <alternativeName>
        <fullName evidence="8">Putative toxin VapC</fullName>
    </alternativeName>
</protein>
<evidence type="ECO:0000256" key="6">
    <source>
        <dbReference type="ARBA" id="ARBA00022842"/>
    </source>
</evidence>
<dbReference type="GeneID" id="25419436"/>
<keyword evidence="6 8" id="KW-0460">Magnesium</keyword>
<keyword evidence="2 8" id="KW-1277">Toxin-antitoxin system</keyword>
<dbReference type="STRING" id="1434110.MSHOH_2444"/>
<evidence type="ECO:0000313" key="10">
    <source>
        <dbReference type="EMBL" id="AKB78927.1"/>
    </source>
</evidence>
<dbReference type="HAMAP" id="MF_00265">
    <property type="entry name" value="VapC_Nob1"/>
    <property type="match status" value="1"/>
</dbReference>
<dbReference type="EMBL" id="CP009516">
    <property type="protein sequence ID" value="AKB78927.1"/>
    <property type="molecule type" value="Genomic_DNA"/>
</dbReference>
<dbReference type="SMART" id="SM00670">
    <property type="entry name" value="PINc"/>
    <property type="match status" value="1"/>
</dbReference>
<dbReference type="EC" id="3.1.-.-" evidence="8"/>
<feature type="binding site" evidence="8">
    <location>
        <position position="99"/>
    </location>
    <ligand>
        <name>Mg(2+)</name>
        <dbReference type="ChEBI" id="CHEBI:18420"/>
    </ligand>
</feature>
<dbReference type="CDD" id="cd09881">
    <property type="entry name" value="PIN_VapC4-5_FitB-like"/>
    <property type="match status" value="1"/>
</dbReference>
<proteinExistence type="inferred from homology"/>
<dbReference type="Proteomes" id="UP000033101">
    <property type="component" value="Chromosome"/>
</dbReference>
<dbReference type="Gene3D" id="3.40.50.1010">
    <property type="entry name" value="5'-nuclease"/>
    <property type="match status" value="1"/>
</dbReference>
<feature type="binding site" evidence="8">
    <location>
        <position position="6"/>
    </location>
    <ligand>
        <name>Mg(2+)</name>
        <dbReference type="ChEBI" id="CHEBI:18420"/>
    </ligand>
</feature>
<sequence length="141" mass="15640">MKFFVDTSIFVDCLRKEVIPSSRSFLERIGNEYSGYTSSITAAELSVGAHLSRSQDALEKTLELLNIVEVIALDSRIAIDAGKIYADLIRSGKRIELNDCLIAATALSLGINRIVTRNKKYFIRIEDIEAVTPEETGVDLD</sequence>
<reference evidence="10 11" key="1">
    <citation type="submission" date="2014-07" db="EMBL/GenBank/DDBJ databases">
        <title>Methanogenic archaea and the global carbon cycle.</title>
        <authorList>
            <person name="Henriksen J.R."/>
            <person name="Luke J."/>
            <person name="Reinhart S."/>
            <person name="Benedict M.N."/>
            <person name="Youngblut N.D."/>
            <person name="Metcalf M.E."/>
            <person name="Whitaker R.J."/>
            <person name="Metcalf W.W."/>
        </authorList>
    </citation>
    <scope>NUCLEOTIDE SEQUENCE [LARGE SCALE GENOMIC DNA]</scope>
    <source>
        <strain evidence="10 11">HB-1</strain>
    </source>
</reference>
<dbReference type="GO" id="GO:0090729">
    <property type="term" value="F:toxin activity"/>
    <property type="evidence" value="ECO:0007669"/>
    <property type="project" value="UniProtKB-KW"/>
</dbReference>
<comment type="function">
    <text evidence="8">Toxic component of a toxin-antitoxin (TA) system. An RNase.</text>
</comment>
<accession>A0A0E3SF89</accession>
<comment type="similarity">
    <text evidence="7 8">Belongs to the PINc/VapC protein family.</text>
</comment>
<evidence type="ECO:0000256" key="2">
    <source>
        <dbReference type="ARBA" id="ARBA00022649"/>
    </source>
</evidence>
<comment type="cofactor">
    <cofactor evidence="1 8">
        <name>Mg(2+)</name>
        <dbReference type="ChEBI" id="CHEBI:18420"/>
    </cofactor>
</comment>
<dbReference type="AlphaFoldDB" id="A0A0E3SF89"/>
<dbReference type="HOGENOM" id="CLU_118482_3_0_2"/>
<dbReference type="GO" id="GO:0000287">
    <property type="term" value="F:magnesium ion binding"/>
    <property type="evidence" value="ECO:0007669"/>
    <property type="project" value="UniProtKB-UniRule"/>
</dbReference>
<dbReference type="OrthoDB" id="38049at2157"/>
<evidence type="ECO:0000256" key="8">
    <source>
        <dbReference type="HAMAP-Rule" id="MF_00265"/>
    </source>
</evidence>
<dbReference type="InterPro" id="IPR002716">
    <property type="entry name" value="PIN_dom"/>
</dbReference>
<gene>
    <name evidence="8" type="primary">vapC</name>
    <name evidence="10" type="ORF">MSHOH_2444</name>
</gene>
<keyword evidence="3 8" id="KW-0540">Nuclease</keyword>
<keyword evidence="5 8" id="KW-0378">Hydrolase</keyword>
<dbReference type="InterPro" id="IPR022907">
    <property type="entry name" value="VapC_family"/>
</dbReference>
<evidence type="ECO:0000256" key="1">
    <source>
        <dbReference type="ARBA" id="ARBA00001946"/>
    </source>
</evidence>
<evidence type="ECO:0000256" key="3">
    <source>
        <dbReference type="ARBA" id="ARBA00022722"/>
    </source>
</evidence>
<keyword evidence="11" id="KW-1185">Reference proteome</keyword>
<dbReference type="InterPro" id="IPR029060">
    <property type="entry name" value="PIN-like_dom_sf"/>
</dbReference>
<name>A0A0E3SF89_9EURY</name>
<dbReference type="KEGG" id="mhor:MSHOH_2444"/>
<dbReference type="PATRIC" id="fig|1434110.4.peg.3138"/>
<evidence type="ECO:0000313" key="11">
    <source>
        <dbReference type="Proteomes" id="UP000033101"/>
    </source>
</evidence>